<evidence type="ECO:0000313" key="3">
    <source>
        <dbReference type="Proteomes" id="UP000323454"/>
    </source>
</evidence>
<sequence length="191" mass="20252">MRSRDMTRRPGWPGYAAAVWGFAFAVPSFYWALGGVTGASSTVAPALVQLARDRDPAFLTVLWVTGALKVVGGLLGLALARRRAWGLGMSRLLQFLAWGAGVLLVWHGALFVGQGLLMQAHVIDLDPALQPINRWYTYLWGPWFLAGGVALVLAARARFDRTDRRGATIAGAVGGLGALLLSAAALVLGVG</sequence>
<dbReference type="AlphaFoldDB" id="A0A5B2XFX9"/>
<keyword evidence="1" id="KW-1133">Transmembrane helix</keyword>
<keyword evidence="1" id="KW-0812">Transmembrane</keyword>
<reference evidence="2 3" key="2">
    <citation type="submission" date="2019-09" db="EMBL/GenBank/DDBJ databases">
        <authorList>
            <person name="Jin C."/>
        </authorList>
    </citation>
    <scope>NUCLEOTIDE SEQUENCE [LARGE SCALE GENOMIC DNA]</scope>
    <source>
        <strain evidence="2 3">AN110305</strain>
    </source>
</reference>
<proteinExistence type="predicted"/>
<evidence type="ECO:0000313" key="2">
    <source>
        <dbReference type="EMBL" id="KAA2261945.1"/>
    </source>
</evidence>
<gene>
    <name evidence="2" type="ORF">F0L68_14665</name>
</gene>
<keyword evidence="3" id="KW-1185">Reference proteome</keyword>
<dbReference type="InterPro" id="IPR025058">
    <property type="entry name" value="DUF3995"/>
</dbReference>
<evidence type="ECO:0000256" key="1">
    <source>
        <dbReference type="SAM" id="Phobius"/>
    </source>
</evidence>
<dbReference type="Proteomes" id="UP000323454">
    <property type="component" value="Unassembled WGS sequence"/>
</dbReference>
<organism evidence="2 3">
    <name type="scientific">Solihabitans fulvus</name>
    <dbReference type="NCBI Taxonomy" id="1892852"/>
    <lineage>
        <taxon>Bacteria</taxon>
        <taxon>Bacillati</taxon>
        <taxon>Actinomycetota</taxon>
        <taxon>Actinomycetes</taxon>
        <taxon>Pseudonocardiales</taxon>
        <taxon>Pseudonocardiaceae</taxon>
        <taxon>Solihabitans</taxon>
    </lineage>
</organism>
<comment type="caution">
    <text evidence="2">The sequence shown here is derived from an EMBL/GenBank/DDBJ whole genome shotgun (WGS) entry which is preliminary data.</text>
</comment>
<dbReference type="EMBL" id="VUOB01000023">
    <property type="protein sequence ID" value="KAA2261945.1"/>
    <property type="molecule type" value="Genomic_DNA"/>
</dbReference>
<keyword evidence="1" id="KW-0472">Membrane</keyword>
<reference evidence="2 3" key="1">
    <citation type="submission" date="2019-09" db="EMBL/GenBank/DDBJ databases">
        <title>Goodfellowia gen. nov., a new genus of the Pseudonocardineae related to Actinoalloteichus, containing Goodfellowia coeruleoviolacea gen. nov., comb. nov. gen. nov., comb. nov.</title>
        <authorList>
            <person name="Labeda D."/>
        </authorList>
    </citation>
    <scope>NUCLEOTIDE SEQUENCE [LARGE SCALE GENOMIC DNA]</scope>
    <source>
        <strain evidence="2 3">AN110305</strain>
    </source>
</reference>
<name>A0A5B2XFX9_9PSEU</name>
<feature type="transmembrane region" description="Helical" evidence="1">
    <location>
        <begin position="137"/>
        <end position="155"/>
    </location>
</feature>
<feature type="transmembrane region" description="Helical" evidence="1">
    <location>
        <begin position="167"/>
        <end position="190"/>
    </location>
</feature>
<dbReference type="OrthoDB" id="2881403at2"/>
<dbReference type="Pfam" id="PF13160">
    <property type="entry name" value="DUF3995"/>
    <property type="match status" value="1"/>
</dbReference>
<protein>
    <submittedName>
        <fullName evidence="2">DUF3995 domain-containing protein</fullName>
    </submittedName>
</protein>
<feature type="transmembrane region" description="Helical" evidence="1">
    <location>
        <begin position="12"/>
        <end position="33"/>
    </location>
</feature>
<accession>A0A5B2XFX9</accession>
<feature type="transmembrane region" description="Helical" evidence="1">
    <location>
        <begin position="57"/>
        <end position="80"/>
    </location>
</feature>
<feature type="transmembrane region" description="Helical" evidence="1">
    <location>
        <begin position="92"/>
        <end position="117"/>
    </location>
</feature>